<dbReference type="PRINTS" id="PR01590">
    <property type="entry name" value="HTHFIS"/>
</dbReference>
<gene>
    <name evidence="7" type="ORF">ACFQE5_05545</name>
</gene>
<sequence length="596" mass="64451">MTHPRPHHAGPQRLVAEAREEFLASQDVDTVAVRAAILESWHRSMASSVAADRVTVRYVGSPNLDTPLTQSAMPLLEQLRDLLLDEPVSIILTDADGIVLSRSIDDLALERHLDAVSLAPGFSYAEQDVGTNGIGTALTQNTMLGVFGSEHFASGLNRLACFGAPIHHPITGDTVGALDLTCWNHDASVMLRTLVANTASQIEGALLVASSRRELALLRHYNAVCQRTDRPVLATNNDVTMMNQAARATLSVDDQTRLLDQAAEAIASGRPQNLVTELADGTEVHVECTPAWTGGGRLAGCVLAVSVIAPVIALARRSRQPSLTLPSLAGSSPAWRKCCEDAIEAFTSGEPLLLTGEAGVGKLSLAKAVHQLHRPSSFAQVFDAEAATTPEWFEAVDEALGSDRGTVILRRLERLPEKAAWQLATLLRTLLTNKPGHTPPLIVTSQTPKLPDPLRDLLHREVTVPPLRQRTHDLDELIGALLARIRPRGVLRCSPQARNILLRGRWSGNVAELLESLTSAAKRCQNGIIEPADLPQRCRAVARRLLTPLESLERDAIINSLRAANGDKADAAKTLQISRATIYRKIRRYGITAPGH</sequence>
<evidence type="ECO:0000256" key="2">
    <source>
        <dbReference type="ARBA" id="ARBA00022840"/>
    </source>
</evidence>
<proteinExistence type="predicted"/>
<dbReference type="Pfam" id="PF02954">
    <property type="entry name" value="HTH_8"/>
    <property type="match status" value="1"/>
</dbReference>
<comment type="caution">
    <text evidence="7">The sequence shown here is derived from an EMBL/GenBank/DDBJ whole genome shotgun (WGS) entry which is preliminary data.</text>
</comment>
<dbReference type="Pfam" id="PF01590">
    <property type="entry name" value="GAF"/>
    <property type="match status" value="1"/>
</dbReference>
<evidence type="ECO:0000256" key="1">
    <source>
        <dbReference type="ARBA" id="ARBA00022741"/>
    </source>
</evidence>
<dbReference type="Gene3D" id="1.10.10.60">
    <property type="entry name" value="Homeodomain-like"/>
    <property type="match status" value="1"/>
</dbReference>
<dbReference type="InterPro" id="IPR002078">
    <property type="entry name" value="Sigma_54_int"/>
</dbReference>
<dbReference type="Proteomes" id="UP001596302">
    <property type="component" value="Unassembled WGS sequence"/>
</dbReference>
<evidence type="ECO:0000313" key="8">
    <source>
        <dbReference type="Proteomes" id="UP001596302"/>
    </source>
</evidence>
<keyword evidence="1" id="KW-0547">Nucleotide-binding</keyword>
<dbReference type="SUPFAM" id="SSF46689">
    <property type="entry name" value="Homeodomain-like"/>
    <property type="match status" value="1"/>
</dbReference>
<evidence type="ECO:0000259" key="6">
    <source>
        <dbReference type="PROSITE" id="PS50045"/>
    </source>
</evidence>
<dbReference type="Pfam" id="PF25601">
    <property type="entry name" value="AAA_lid_14"/>
    <property type="match status" value="1"/>
</dbReference>
<name>A0ABW1IYV4_9PSEU</name>
<dbReference type="EMBL" id="JBHSQW010000011">
    <property type="protein sequence ID" value="MFC5993676.1"/>
    <property type="molecule type" value="Genomic_DNA"/>
</dbReference>
<feature type="domain" description="Sigma-54 factor interaction" evidence="6">
    <location>
        <begin position="328"/>
        <end position="522"/>
    </location>
</feature>
<reference evidence="8" key="1">
    <citation type="journal article" date="2019" name="Int. J. Syst. Evol. Microbiol.">
        <title>The Global Catalogue of Microorganisms (GCM) 10K type strain sequencing project: providing services to taxonomists for standard genome sequencing and annotation.</title>
        <authorList>
            <consortium name="The Broad Institute Genomics Platform"/>
            <consortium name="The Broad Institute Genome Sequencing Center for Infectious Disease"/>
            <person name="Wu L."/>
            <person name="Ma J."/>
        </authorList>
    </citation>
    <scope>NUCLEOTIDE SEQUENCE [LARGE SCALE GENOMIC DNA]</scope>
    <source>
        <strain evidence="8">CCM 8391</strain>
    </source>
</reference>
<keyword evidence="5" id="KW-0804">Transcription</keyword>
<dbReference type="InterPro" id="IPR002197">
    <property type="entry name" value="HTH_Fis"/>
</dbReference>
<dbReference type="InterPro" id="IPR003018">
    <property type="entry name" value="GAF"/>
</dbReference>
<dbReference type="SUPFAM" id="SSF52540">
    <property type="entry name" value="P-loop containing nucleoside triphosphate hydrolases"/>
    <property type="match status" value="1"/>
</dbReference>
<evidence type="ECO:0000256" key="4">
    <source>
        <dbReference type="ARBA" id="ARBA00023125"/>
    </source>
</evidence>
<dbReference type="Gene3D" id="3.40.50.300">
    <property type="entry name" value="P-loop containing nucleotide triphosphate hydrolases"/>
    <property type="match status" value="1"/>
</dbReference>
<dbReference type="PANTHER" id="PTHR32071">
    <property type="entry name" value="TRANSCRIPTIONAL REGULATORY PROTEIN"/>
    <property type="match status" value="1"/>
</dbReference>
<protein>
    <submittedName>
        <fullName evidence="7">Sigma-54-dependent Fis family transcriptional regulator</fullName>
    </submittedName>
</protein>
<dbReference type="PANTHER" id="PTHR32071:SF122">
    <property type="entry name" value="SIGMA FACTOR"/>
    <property type="match status" value="1"/>
</dbReference>
<keyword evidence="4" id="KW-0238">DNA-binding</keyword>
<dbReference type="InterPro" id="IPR029016">
    <property type="entry name" value="GAF-like_dom_sf"/>
</dbReference>
<dbReference type="InterPro" id="IPR058031">
    <property type="entry name" value="AAA_lid_NorR"/>
</dbReference>
<evidence type="ECO:0000313" key="7">
    <source>
        <dbReference type="EMBL" id="MFC5993676.1"/>
    </source>
</evidence>
<dbReference type="InterPro" id="IPR009057">
    <property type="entry name" value="Homeodomain-like_sf"/>
</dbReference>
<dbReference type="Gene3D" id="1.10.8.60">
    <property type="match status" value="1"/>
</dbReference>
<accession>A0ABW1IYV4</accession>
<keyword evidence="2" id="KW-0067">ATP-binding</keyword>
<organism evidence="7 8">
    <name type="scientific">Pseudonocardia hispaniensis</name>
    <dbReference type="NCBI Taxonomy" id="904933"/>
    <lineage>
        <taxon>Bacteria</taxon>
        <taxon>Bacillati</taxon>
        <taxon>Actinomycetota</taxon>
        <taxon>Actinomycetes</taxon>
        <taxon>Pseudonocardiales</taxon>
        <taxon>Pseudonocardiaceae</taxon>
        <taxon>Pseudonocardia</taxon>
    </lineage>
</organism>
<dbReference type="Pfam" id="PF00158">
    <property type="entry name" value="Sigma54_activat"/>
    <property type="match status" value="1"/>
</dbReference>
<dbReference type="InterPro" id="IPR027417">
    <property type="entry name" value="P-loop_NTPase"/>
</dbReference>
<dbReference type="PROSITE" id="PS50045">
    <property type="entry name" value="SIGMA54_INTERACT_4"/>
    <property type="match status" value="1"/>
</dbReference>
<dbReference type="Gene3D" id="3.30.450.40">
    <property type="match status" value="1"/>
</dbReference>
<dbReference type="RefSeq" id="WP_379583513.1">
    <property type="nucleotide sequence ID" value="NZ_JBHSQW010000011.1"/>
</dbReference>
<keyword evidence="8" id="KW-1185">Reference proteome</keyword>
<evidence type="ECO:0000256" key="3">
    <source>
        <dbReference type="ARBA" id="ARBA00023015"/>
    </source>
</evidence>
<keyword evidence="3" id="KW-0805">Transcription regulation</keyword>
<evidence type="ECO:0000256" key="5">
    <source>
        <dbReference type="ARBA" id="ARBA00023163"/>
    </source>
</evidence>